<dbReference type="AlphaFoldDB" id="A0A7M5UH24"/>
<sequence>MVCSQAAATDAMTTSTTTYAEATQKSTKATSTRSLPTKPSSFEELRKRTFIFYNLNTPTNITTTVIKSLIDKFNIPADQLIQKIYKDTRFNSRYVVCFKNLLHFETLLKEGITINGTKIKGKTEKPSRYYLPNFPGYCSQAEVKEALAEKGIENIVYIKQRISKEFGIPVGGFFIGISNLNMNHFFLNFEGDSYKATRIERSHVEPEQHVLNDKSTDPKPDDVTGQSEAPRVTDDDLDANMDSDEDCGGESTTSTITSTTENTPKVETTSKFTYNLDPSFVIGYISTDEEVPNGKGKKKRTKKPVTFETESFLSREQRRKINRDFHKKIRKSKKKQKAQQS</sequence>
<proteinExistence type="predicted"/>
<name>A0A7M5UH24_9CNID</name>
<keyword evidence="3" id="KW-1185">Reference proteome</keyword>
<feature type="compositionally biased region" description="Basic residues" evidence="1">
    <location>
        <begin position="317"/>
        <end position="341"/>
    </location>
</feature>
<feature type="compositionally biased region" description="Low complexity" evidence="1">
    <location>
        <begin position="251"/>
        <end position="260"/>
    </location>
</feature>
<organism evidence="2 3">
    <name type="scientific">Clytia hemisphaerica</name>
    <dbReference type="NCBI Taxonomy" id="252671"/>
    <lineage>
        <taxon>Eukaryota</taxon>
        <taxon>Metazoa</taxon>
        <taxon>Cnidaria</taxon>
        <taxon>Hydrozoa</taxon>
        <taxon>Hydroidolina</taxon>
        <taxon>Leptothecata</taxon>
        <taxon>Obeliida</taxon>
        <taxon>Clytiidae</taxon>
        <taxon>Clytia</taxon>
    </lineage>
</organism>
<feature type="compositionally biased region" description="Acidic residues" evidence="1">
    <location>
        <begin position="235"/>
        <end position="248"/>
    </location>
</feature>
<accession>A0A7M5UH24</accession>
<feature type="compositionally biased region" description="Polar residues" evidence="1">
    <location>
        <begin position="24"/>
        <end position="40"/>
    </location>
</feature>
<feature type="region of interest" description="Disordered" evidence="1">
    <location>
        <begin position="19"/>
        <end position="40"/>
    </location>
</feature>
<reference evidence="2" key="1">
    <citation type="submission" date="2021-01" db="UniProtKB">
        <authorList>
            <consortium name="EnsemblMetazoa"/>
        </authorList>
    </citation>
    <scope>IDENTIFICATION</scope>
</reference>
<dbReference type="EnsemblMetazoa" id="CLYHEMT000997.1">
    <property type="protein sequence ID" value="CLYHEMP000997.1"/>
    <property type="gene ID" value="CLYHEMG000997"/>
</dbReference>
<feature type="region of interest" description="Disordered" evidence="1">
    <location>
        <begin position="203"/>
        <end position="264"/>
    </location>
</feature>
<feature type="compositionally biased region" description="Basic and acidic residues" evidence="1">
    <location>
        <begin position="203"/>
        <end position="222"/>
    </location>
</feature>
<evidence type="ECO:0000313" key="3">
    <source>
        <dbReference type="Proteomes" id="UP000594262"/>
    </source>
</evidence>
<evidence type="ECO:0000313" key="2">
    <source>
        <dbReference type="EnsemblMetazoa" id="CLYHEMP000997.1"/>
    </source>
</evidence>
<feature type="region of interest" description="Disordered" evidence="1">
    <location>
        <begin position="288"/>
        <end position="341"/>
    </location>
</feature>
<evidence type="ECO:0000256" key="1">
    <source>
        <dbReference type="SAM" id="MobiDB-lite"/>
    </source>
</evidence>
<protein>
    <submittedName>
        <fullName evidence="2">Uncharacterized protein</fullName>
    </submittedName>
</protein>
<dbReference type="Proteomes" id="UP000594262">
    <property type="component" value="Unplaced"/>
</dbReference>